<evidence type="ECO:0000256" key="9">
    <source>
        <dbReference type="ARBA" id="ARBA00023211"/>
    </source>
</evidence>
<dbReference type="InterPro" id="IPR008984">
    <property type="entry name" value="SMAD_FHA_dom_sf"/>
</dbReference>
<dbReference type="Gene3D" id="3.60.40.10">
    <property type="entry name" value="PPM-type phosphatase domain"/>
    <property type="match status" value="1"/>
</dbReference>
<dbReference type="SMART" id="SM00332">
    <property type="entry name" value="PP2Cc"/>
    <property type="match status" value="1"/>
</dbReference>
<dbReference type="CDD" id="cd22678">
    <property type="entry name" value="FHA_PP2C70-like"/>
    <property type="match status" value="1"/>
</dbReference>
<keyword evidence="7" id="KW-0460">Magnesium</keyword>
<keyword evidence="5" id="KW-0479">Metal-binding</keyword>
<dbReference type="AlphaFoldDB" id="A0A6G1DEA2"/>
<name>A0A6G1DEA2_9ORYZ</name>
<feature type="domain" description="PPM-type phosphatase" evidence="15">
    <location>
        <begin position="289"/>
        <end position="560"/>
    </location>
</feature>
<gene>
    <name evidence="16" type="ORF">E2562_005341</name>
</gene>
<dbReference type="PROSITE" id="PS51746">
    <property type="entry name" value="PPM_2"/>
    <property type="match status" value="1"/>
</dbReference>
<evidence type="ECO:0000313" key="17">
    <source>
        <dbReference type="Proteomes" id="UP000479710"/>
    </source>
</evidence>
<dbReference type="InterPro" id="IPR016660">
    <property type="entry name" value="Kinase_assoc_Pase"/>
</dbReference>
<organism evidence="16 17">
    <name type="scientific">Oryza meyeriana var. granulata</name>
    <dbReference type="NCBI Taxonomy" id="110450"/>
    <lineage>
        <taxon>Eukaryota</taxon>
        <taxon>Viridiplantae</taxon>
        <taxon>Streptophyta</taxon>
        <taxon>Embryophyta</taxon>
        <taxon>Tracheophyta</taxon>
        <taxon>Spermatophyta</taxon>
        <taxon>Magnoliopsida</taxon>
        <taxon>Liliopsida</taxon>
        <taxon>Poales</taxon>
        <taxon>Poaceae</taxon>
        <taxon>BOP clade</taxon>
        <taxon>Oryzoideae</taxon>
        <taxon>Oryzeae</taxon>
        <taxon>Oryzinae</taxon>
        <taxon>Oryza</taxon>
        <taxon>Oryza meyeriana</taxon>
    </lineage>
</organism>
<evidence type="ECO:0000256" key="3">
    <source>
        <dbReference type="ARBA" id="ARBA00006702"/>
    </source>
</evidence>
<comment type="similarity">
    <text evidence="3">Belongs to the PP2C family.</text>
</comment>
<dbReference type="Proteomes" id="UP000479710">
    <property type="component" value="Unassembled WGS sequence"/>
</dbReference>
<dbReference type="SMART" id="SM00240">
    <property type="entry name" value="FHA"/>
    <property type="match status" value="1"/>
</dbReference>
<comment type="catalytic activity">
    <reaction evidence="11">
        <text>O-phospho-L-threonyl-[protein] + H2O = L-threonyl-[protein] + phosphate</text>
        <dbReference type="Rhea" id="RHEA:47004"/>
        <dbReference type="Rhea" id="RHEA-COMP:11060"/>
        <dbReference type="Rhea" id="RHEA-COMP:11605"/>
        <dbReference type="ChEBI" id="CHEBI:15377"/>
        <dbReference type="ChEBI" id="CHEBI:30013"/>
        <dbReference type="ChEBI" id="CHEBI:43474"/>
        <dbReference type="ChEBI" id="CHEBI:61977"/>
        <dbReference type="EC" id="3.1.3.16"/>
    </reaction>
</comment>
<comment type="caution">
    <text evidence="16">The sequence shown here is derived from an EMBL/GenBank/DDBJ whole genome shotgun (WGS) entry which is preliminary data.</text>
</comment>
<evidence type="ECO:0000256" key="4">
    <source>
        <dbReference type="ARBA" id="ARBA00013081"/>
    </source>
</evidence>
<dbReference type="Pfam" id="PF00481">
    <property type="entry name" value="PP2C"/>
    <property type="match status" value="1"/>
</dbReference>
<evidence type="ECO:0000256" key="8">
    <source>
        <dbReference type="ARBA" id="ARBA00022912"/>
    </source>
</evidence>
<dbReference type="PANTHER" id="PTHR13832:SF291">
    <property type="entry name" value="PROTEIN-SERINE_THREONINE PHOSPHATASE"/>
    <property type="match status" value="1"/>
</dbReference>
<feature type="region of interest" description="Disordered" evidence="12">
    <location>
        <begin position="130"/>
        <end position="157"/>
    </location>
</feature>
<dbReference type="EC" id="3.1.3.16" evidence="4"/>
<evidence type="ECO:0000256" key="10">
    <source>
        <dbReference type="ARBA" id="ARBA00047761"/>
    </source>
</evidence>
<dbReference type="InterPro" id="IPR015655">
    <property type="entry name" value="PP2C"/>
</dbReference>
<dbReference type="OrthoDB" id="420076at2759"/>
<evidence type="ECO:0000256" key="7">
    <source>
        <dbReference type="ARBA" id="ARBA00022842"/>
    </source>
</evidence>
<dbReference type="FunFam" id="2.60.200.20:FF:000035">
    <property type="entry name" value="Protein phosphatase 2C 70"/>
    <property type="match status" value="1"/>
</dbReference>
<dbReference type="SMART" id="SM00331">
    <property type="entry name" value="PP2C_SIG"/>
    <property type="match status" value="1"/>
</dbReference>
<keyword evidence="6" id="KW-0378">Hydrolase</keyword>
<evidence type="ECO:0000256" key="6">
    <source>
        <dbReference type="ARBA" id="ARBA00022801"/>
    </source>
</evidence>
<feature type="domain" description="FHA" evidence="14">
    <location>
        <begin position="195"/>
        <end position="246"/>
    </location>
</feature>
<comment type="cofactor">
    <cofactor evidence="1">
        <name>Mn(2+)</name>
        <dbReference type="ChEBI" id="CHEBI:29035"/>
    </cofactor>
</comment>
<reference evidence="16 17" key="1">
    <citation type="submission" date="2019-11" db="EMBL/GenBank/DDBJ databases">
        <title>Whole genome sequence of Oryza granulata.</title>
        <authorList>
            <person name="Li W."/>
        </authorList>
    </citation>
    <scope>NUCLEOTIDE SEQUENCE [LARGE SCALE GENOMIC DNA]</scope>
    <source>
        <strain evidence="17">cv. Menghai</strain>
        <tissue evidence="16">Leaf</tissue>
    </source>
</reference>
<evidence type="ECO:0000256" key="1">
    <source>
        <dbReference type="ARBA" id="ARBA00001936"/>
    </source>
</evidence>
<dbReference type="EMBL" id="SPHZ02000006">
    <property type="protein sequence ID" value="KAF0910948.1"/>
    <property type="molecule type" value="Genomic_DNA"/>
</dbReference>
<keyword evidence="13" id="KW-1133">Transmembrane helix</keyword>
<evidence type="ECO:0000256" key="13">
    <source>
        <dbReference type="SAM" id="Phobius"/>
    </source>
</evidence>
<keyword evidence="17" id="KW-1185">Reference proteome</keyword>
<dbReference type="InterPro" id="IPR036457">
    <property type="entry name" value="PPM-type-like_dom_sf"/>
</dbReference>
<comment type="catalytic activity">
    <reaction evidence="10">
        <text>O-phospho-L-seryl-[protein] + H2O = L-seryl-[protein] + phosphate</text>
        <dbReference type="Rhea" id="RHEA:20629"/>
        <dbReference type="Rhea" id="RHEA-COMP:9863"/>
        <dbReference type="Rhea" id="RHEA-COMP:11604"/>
        <dbReference type="ChEBI" id="CHEBI:15377"/>
        <dbReference type="ChEBI" id="CHEBI:29999"/>
        <dbReference type="ChEBI" id="CHEBI:43474"/>
        <dbReference type="ChEBI" id="CHEBI:83421"/>
        <dbReference type="EC" id="3.1.3.16"/>
    </reaction>
</comment>
<keyword evidence="9" id="KW-0464">Manganese</keyword>
<dbReference type="GO" id="GO:0046872">
    <property type="term" value="F:metal ion binding"/>
    <property type="evidence" value="ECO:0007669"/>
    <property type="project" value="UniProtKB-KW"/>
</dbReference>
<dbReference type="SUPFAM" id="SSF81606">
    <property type="entry name" value="PP2C-like"/>
    <property type="match status" value="1"/>
</dbReference>
<dbReference type="InterPro" id="IPR000222">
    <property type="entry name" value="PP2C_BS"/>
</dbReference>
<evidence type="ECO:0000259" key="15">
    <source>
        <dbReference type="PROSITE" id="PS51746"/>
    </source>
</evidence>
<dbReference type="PIRSF" id="PIRSF016465">
    <property type="entry name" value="Kap_phosphatase"/>
    <property type="match status" value="1"/>
</dbReference>
<dbReference type="InterPro" id="IPR000253">
    <property type="entry name" value="FHA_dom"/>
</dbReference>
<evidence type="ECO:0000256" key="2">
    <source>
        <dbReference type="ARBA" id="ARBA00001946"/>
    </source>
</evidence>
<dbReference type="PANTHER" id="PTHR13832">
    <property type="entry name" value="PROTEIN PHOSPHATASE 2C"/>
    <property type="match status" value="1"/>
</dbReference>
<evidence type="ECO:0000256" key="5">
    <source>
        <dbReference type="ARBA" id="ARBA00022723"/>
    </source>
</evidence>
<evidence type="ECO:0000256" key="12">
    <source>
        <dbReference type="SAM" id="MobiDB-lite"/>
    </source>
</evidence>
<dbReference type="GO" id="GO:0004722">
    <property type="term" value="F:protein serine/threonine phosphatase activity"/>
    <property type="evidence" value="ECO:0007669"/>
    <property type="project" value="UniProtKB-EC"/>
</dbReference>
<sequence length="571" mass="61802">MAIPPLAVSGVAVATLAVLGLAVFACRRWRRGASSAAPPPASSSQDVDINRPLISDNLNDYSGSSNNLCSTVVDESGIRIDRSITSPRTHGIVEKGAIYPAESHVIEGETHVIDVTNSKTEEHHLGNTLKRTGVANGPTPDVKHIRRDSGENNHTDSIPVKDIIVGSNLALEVIAGPSHGISHYMQSGNKSMLPVTLGRVPPSHLVIKDSEVSGKHAQIDWNANKLKWEIVDMGSLNGTFLNSRSVNHPDVGSRHRGEPAELADGDIITLGSSSKVSVQIVLQNQQPVRVGIASDPMIARRTGKKLQMEDVSCCQYPLVGVEKFGLFGIFDGHGGDGAAIAASRILPQNIANILSQQETKERVLSCRSASDVLRYAFALTEAALHHQYEGCTATILLIWFDQNEDCFAQCANLGDSACIMSVNGETITMTEDHRVIGTTERTRMANSGHPLKDGESRICGLNLGRMLGDKFLKEQDSRFSSEPYVSQAVRMTKACSSFALIASDGLWDVISTNRAVQLVLEGKQRYIEQKTSADKVAHHVLSEARKLQTKDNTSVIFIDLDTLRRDPSIPS</sequence>
<evidence type="ECO:0000256" key="11">
    <source>
        <dbReference type="ARBA" id="ARBA00048336"/>
    </source>
</evidence>
<protein>
    <recommendedName>
        <fullName evidence="4">protein-serine/threonine phosphatase</fullName>
        <ecNumber evidence="4">3.1.3.16</ecNumber>
    </recommendedName>
</protein>
<dbReference type="SUPFAM" id="SSF49879">
    <property type="entry name" value="SMAD/FHA domain"/>
    <property type="match status" value="1"/>
</dbReference>
<accession>A0A6G1DEA2</accession>
<dbReference type="FunFam" id="3.60.40.10:FF:000047">
    <property type="entry name" value="Protein phosphatase 2C 70"/>
    <property type="match status" value="1"/>
</dbReference>
<dbReference type="Pfam" id="PF00498">
    <property type="entry name" value="FHA"/>
    <property type="match status" value="1"/>
</dbReference>
<dbReference type="PROSITE" id="PS50006">
    <property type="entry name" value="FHA_DOMAIN"/>
    <property type="match status" value="1"/>
</dbReference>
<feature type="transmembrane region" description="Helical" evidence="13">
    <location>
        <begin position="6"/>
        <end position="26"/>
    </location>
</feature>
<dbReference type="Gene3D" id="2.60.200.20">
    <property type="match status" value="1"/>
</dbReference>
<keyword evidence="8" id="KW-0904">Protein phosphatase</keyword>
<comment type="cofactor">
    <cofactor evidence="2">
        <name>Mg(2+)</name>
        <dbReference type="ChEBI" id="CHEBI:18420"/>
    </cofactor>
</comment>
<keyword evidence="13" id="KW-0812">Transmembrane</keyword>
<dbReference type="PROSITE" id="PS01032">
    <property type="entry name" value="PPM_1"/>
    <property type="match status" value="1"/>
</dbReference>
<keyword evidence="13" id="KW-0472">Membrane</keyword>
<proteinExistence type="inferred from homology"/>
<evidence type="ECO:0000313" key="16">
    <source>
        <dbReference type="EMBL" id="KAF0910948.1"/>
    </source>
</evidence>
<dbReference type="CDD" id="cd00143">
    <property type="entry name" value="PP2Cc"/>
    <property type="match status" value="1"/>
</dbReference>
<dbReference type="InterPro" id="IPR001932">
    <property type="entry name" value="PPM-type_phosphatase-like_dom"/>
</dbReference>
<evidence type="ECO:0000259" key="14">
    <source>
        <dbReference type="PROSITE" id="PS50006"/>
    </source>
</evidence>
<feature type="compositionally biased region" description="Basic and acidic residues" evidence="12">
    <location>
        <begin position="141"/>
        <end position="154"/>
    </location>
</feature>